<keyword evidence="1" id="KW-1133">Transmembrane helix</keyword>
<keyword evidence="1" id="KW-0812">Transmembrane</keyword>
<keyword evidence="1" id="KW-0472">Membrane</keyword>
<dbReference type="AlphaFoldDB" id="A0A0A8ZB70"/>
<dbReference type="EMBL" id="GBRH01263900">
    <property type="protein sequence ID" value="JAD33995.1"/>
    <property type="molecule type" value="Transcribed_RNA"/>
</dbReference>
<reference evidence="2" key="1">
    <citation type="submission" date="2014-09" db="EMBL/GenBank/DDBJ databases">
        <authorList>
            <person name="Magalhaes I.L.F."/>
            <person name="Oliveira U."/>
            <person name="Santos F.R."/>
            <person name="Vidigal T.H.D.A."/>
            <person name="Brescovit A.D."/>
            <person name="Santos A.J."/>
        </authorList>
    </citation>
    <scope>NUCLEOTIDE SEQUENCE</scope>
    <source>
        <tissue evidence="2">Shoot tissue taken approximately 20 cm above the soil surface</tissue>
    </source>
</reference>
<feature type="transmembrane region" description="Helical" evidence="1">
    <location>
        <begin position="26"/>
        <end position="48"/>
    </location>
</feature>
<accession>A0A0A8ZB70</accession>
<sequence>MCSSSSFFPKALSLHSYKEGPKLETFVLLAFYAHASLSSLALPLYCFLHCPSRST</sequence>
<organism evidence="2">
    <name type="scientific">Arundo donax</name>
    <name type="common">Giant reed</name>
    <name type="synonym">Donax arundinaceus</name>
    <dbReference type="NCBI Taxonomy" id="35708"/>
    <lineage>
        <taxon>Eukaryota</taxon>
        <taxon>Viridiplantae</taxon>
        <taxon>Streptophyta</taxon>
        <taxon>Embryophyta</taxon>
        <taxon>Tracheophyta</taxon>
        <taxon>Spermatophyta</taxon>
        <taxon>Magnoliopsida</taxon>
        <taxon>Liliopsida</taxon>
        <taxon>Poales</taxon>
        <taxon>Poaceae</taxon>
        <taxon>PACMAD clade</taxon>
        <taxon>Arundinoideae</taxon>
        <taxon>Arundineae</taxon>
        <taxon>Arundo</taxon>
    </lineage>
</organism>
<evidence type="ECO:0000313" key="2">
    <source>
        <dbReference type="EMBL" id="JAD33995.1"/>
    </source>
</evidence>
<name>A0A0A8ZB70_ARUDO</name>
<evidence type="ECO:0000256" key="1">
    <source>
        <dbReference type="SAM" id="Phobius"/>
    </source>
</evidence>
<proteinExistence type="predicted"/>
<protein>
    <submittedName>
        <fullName evidence="2">Uncharacterized protein</fullName>
    </submittedName>
</protein>
<reference evidence="2" key="2">
    <citation type="journal article" date="2015" name="Data Brief">
        <title>Shoot transcriptome of the giant reed, Arundo donax.</title>
        <authorList>
            <person name="Barrero R.A."/>
            <person name="Guerrero F.D."/>
            <person name="Moolhuijzen P."/>
            <person name="Goolsby J.A."/>
            <person name="Tidwell J."/>
            <person name="Bellgard S.E."/>
            <person name="Bellgard M.I."/>
        </authorList>
    </citation>
    <scope>NUCLEOTIDE SEQUENCE</scope>
    <source>
        <tissue evidence="2">Shoot tissue taken approximately 20 cm above the soil surface</tissue>
    </source>
</reference>